<organism evidence="2">
    <name type="scientific">mine drainage metagenome</name>
    <dbReference type="NCBI Taxonomy" id="410659"/>
    <lineage>
        <taxon>unclassified sequences</taxon>
        <taxon>metagenomes</taxon>
        <taxon>ecological metagenomes</taxon>
    </lineage>
</organism>
<proteinExistence type="predicted"/>
<gene>
    <name evidence="2" type="ORF">CARN4_1668</name>
</gene>
<comment type="caution">
    <text evidence="2">The sequence shown here is derived from an EMBL/GenBank/DDBJ whole genome shotgun (WGS) entry which is preliminary data.</text>
</comment>
<protein>
    <submittedName>
        <fullName evidence="2">Uncharacterized protein</fullName>
    </submittedName>
</protein>
<dbReference type="EMBL" id="CABO01000002">
    <property type="protein sequence ID" value="CBI00727.1"/>
    <property type="molecule type" value="Genomic_DNA"/>
</dbReference>
<dbReference type="AlphaFoldDB" id="E6Q0L8"/>
<sequence>MSTTGSARAFTSGRAIRGEVLSGPSSARRDRAVPALKSRSSGKTLPTNEAKGARPELDCAVINWLHHIHEKVPGAEPFQSVKGVFIEGDPIYVKANFMEKTHIQIAVRDHKCIKGVFRVSDDPLCLYFVRPFARI</sequence>
<evidence type="ECO:0000256" key="1">
    <source>
        <dbReference type="SAM" id="MobiDB-lite"/>
    </source>
</evidence>
<name>E6Q0L8_9ZZZZ</name>
<feature type="region of interest" description="Disordered" evidence="1">
    <location>
        <begin position="1"/>
        <end position="52"/>
    </location>
</feature>
<accession>E6Q0L8</accession>
<feature type="compositionally biased region" description="Polar residues" evidence="1">
    <location>
        <begin position="38"/>
        <end position="47"/>
    </location>
</feature>
<evidence type="ECO:0000313" key="2">
    <source>
        <dbReference type="EMBL" id="CBI00727.1"/>
    </source>
</evidence>
<reference evidence="2" key="1">
    <citation type="submission" date="2009-10" db="EMBL/GenBank/DDBJ databases">
        <title>Diversity of trophic interactions inside an arsenic-rich microbial ecosystem.</title>
        <authorList>
            <person name="Bertin P.N."/>
            <person name="Heinrich-Salmeron A."/>
            <person name="Pelletier E."/>
            <person name="Goulhen-Chollet F."/>
            <person name="Arsene-Ploetze F."/>
            <person name="Gallien S."/>
            <person name="Calteau A."/>
            <person name="Vallenet D."/>
            <person name="Casiot C."/>
            <person name="Chane-Woon-Ming B."/>
            <person name="Giloteaux L."/>
            <person name="Barakat M."/>
            <person name="Bonnefoy V."/>
            <person name="Bruneel O."/>
            <person name="Chandler M."/>
            <person name="Cleiss J."/>
            <person name="Duran R."/>
            <person name="Elbaz-Poulichet F."/>
            <person name="Fonknechten N."/>
            <person name="Lauga B."/>
            <person name="Mornico D."/>
            <person name="Ortet P."/>
            <person name="Schaeffer C."/>
            <person name="Siguier P."/>
            <person name="Alexander Thil Smith A."/>
            <person name="Van Dorsselaer A."/>
            <person name="Weissenbach J."/>
            <person name="Medigue C."/>
            <person name="Le Paslier D."/>
        </authorList>
    </citation>
    <scope>NUCLEOTIDE SEQUENCE</scope>
</reference>